<gene>
    <name evidence="2" type="primary">Vigan.UMG182600</name>
    <name evidence="2" type="ORF">VIGAN_UM182600</name>
</gene>
<name>A0A0S3TFB8_PHAAN</name>
<proteinExistence type="predicted"/>
<dbReference type="AlphaFoldDB" id="A0A0S3TFB8"/>
<evidence type="ECO:0000256" key="1">
    <source>
        <dbReference type="SAM" id="MobiDB-lite"/>
    </source>
</evidence>
<organism evidence="2">
    <name type="scientific">Vigna angularis var. angularis</name>
    <dbReference type="NCBI Taxonomy" id="157739"/>
    <lineage>
        <taxon>Eukaryota</taxon>
        <taxon>Viridiplantae</taxon>
        <taxon>Streptophyta</taxon>
        <taxon>Embryophyta</taxon>
        <taxon>Tracheophyta</taxon>
        <taxon>Spermatophyta</taxon>
        <taxon>Magnoliopsida</taxon>
        <taxon>eudicotyledons</taxon>
        <taxon>Gunneridae</taxon>
        <taxon>Pentapetalae</taxon>
        <taxon>rosids</taxon>
        <taxon>fabids</taxon>
        <taxon>Fabales</taxon>
        <taxon>Fabaceae</taxon>
        <taxon>Papilionoideae</taxon>
        <taxon>50 kb inversion clade</taxon>
        <taxon>NPAAA clade</taxon>
        <taxon>indigoferoid/millettioid clade</taxon>
        <taxon>Phaseoleae</taxon>
        <taxon>Vigna</taxon>
    </lineage>
</organism>
<protein>
    <submittedName>
        <fullName evidence="2">Uncharacterized protein</fullName>
    </submittedName>
</protein>
<feature type="region of interest" description="Disordered" evidence="1">
    <location>
        <begin position="1"/>
        <end position="20"/>
    </location>
</feature>
<sequence length="91" mass="10355">KARTSRARRGERNFGATTGDGLNGGRLSWRRLGRRHAVAGLAEVAVCAEMTRWPVSAGKGRFEFCAWLSSEIENKRKRGFLFLCWRRRDEG</sequence>
<feature type="non-terminal residue" evidence="2">
    <location>
        <position position="1"/>
    </location>
</feature>
<reference evidence="2" key="1">
    <citation type="journal article" date="2015" name="Sci. Rep.">
        <title>The power of single molecule real-time sequencing technology in the de novo assembly of a eukaryotic genome.</title>
        <authorList>
            <person name="Sakai H."/>
            <person name="Naito K."/>
            <person name="Ogiso-Tanaka E."/>
            <person name="Takahashi Y."/>
            <person name="Iseki K."/>
            <person name="Muto C."/>
            <person name="Satou K."/>
            <person name="Teruya K."/>
            <person name="Shiroma A."/>
            <person name="Shimoji M."/>
            <person name="Hirano T."/>
            <person name="Itoh T."/>
            <person name="Kaga A."/>
            <person name="Tomooka N."/>
        </authorList>
    </citation>
    <scope>NUCLEOTIDE SEQUENCE</scope>
</reference>
<dbReference type="EMBL" id="AP016692">
    <property type="protein sequence ID" value="BAU03797.1"/>
    <property type="molecule type" value="Genomic_DNA"/>
</dbReference>
<evidence type="ECO:0000313" key="2">
    <source>
        <dbReference type="EMBL" id="BAU03797.1"/>
    </source>
</evidence>
<accession>A0A0S3TFB8</accession>